<dbReference type="EMBL" id="CAJNRD030001123">
    <property type="protein sequence ID" value="CAG5103933.1"/>
    <property type="molecule type" value="Genomic_DNA"/>
</dbReference>
<keyword evidence="4 8" id="KW-1133">Transmembrane helix</keyword>
<name>A0A8J2HML6_COTCN</name>
<gene>
    <name evidence="9" type="ORF">HICCMSTLAB_LOCUS11757</name>
</gene>
<evidence type="ECO:0000256" key="3">
    <source>
        <dbReference type="ARBA" id="ARBA00022692"/>
    </source>
</evidence>
<protein>
    <recommendedName>
        <fullName evidence="7">Nuclear envelope membrane protein</fullName>
    </recommendedName>
    <alternativeName>
        <fullName evidence="6">Nuclear rim protein</fullName>
    </alternativeName>
</protein>
<feature type="transmembrane region" description="Helical" evidence="8">
    <location>
        <begin position="190"/>
        <end position="208"/>
    </location>
</feature>
<keyword evidence="3 8" id="KW-0812">Transmembrane</keyword>
<evidence type="ECO:0000256" key="6">
    <source>
        <dbReference type="ARBA" id="ARBA00031700"/>
    </source>
</evidence>
<evidence type="ECO:0000256" key="7">
    <source>
        <dbReference type="ARBA" id="ARBA00032957"/>
    </source>
</evidence>
<sequence>MKMMLRNLFSLLIGSISIFYTIYVVYCLIYFISNNNQNHKAVQTSDNNDNAESLTAAWNILMNLYLLFLFLIQHSVMASRLIKRLYKKLNISEYERSIYNALSSVCLDYLMRNWKPVPLITLWEVNTESNMYSWILFSALHLFGWLIILGGCCMLDVTELLGWKQIYCKVLNKPGALAVKSKEYQRYLDHMRHPSFVGFIIIFWIHPYMTIDRFLLSSIITIYMLMMWNIDESDYKYASNIYYREKQYFKYS</sequence>
<dbReference type="PANTHER" id="PTHR31040">
    <property type="entry name" value="NURIM"/>
    <property type="match status" value="1"/>
</dbReference>
<dbReference type="Proteomes" id="UP000786811">
    <property type="component" value="Unassembled WGS sequence"/>
</dbReference>
<evidence type="ECO:0000256" key="5">
    <source>
        <dbReference type="ARBA" id="ARBA00023136"/>
    </source>
</evidence>
<dbReference type="OrthoDB" id="10050858at2759"/>
<proteinExistence type="inferred from homology"/>
<evidence type="ECO:0000313" key="9">
    <source>
        <dbReference type="EMBL" id="CAG5103933.1"/>
    </source>
</evidence>
<reference evidence="9" key="1">
    <citation type="submission" date="2021-04" db="EMBL/GenBank/DDBJ databases">
        <authorList>
            <person name="Chebbi M.A.C M."/>
        </authorList>
    </citation>
    <scope>NUCLEOTIDE SEQUENCE</scope>
</reference>
<keyword evidence="5 8" id="KW-0472">Membrane</keyword>
<dbReference type="GO" id="GO:0005637">
    <property type="term" value="C:nuclear inner membrane"/>
    <property type="evidence" value="ECO:0007669"/>
    <property type="project" value="UniProtKB-SubCell"/>
</dbReference>
<feature type="transmembrane region" description="Helical" evidence="8">
    <location>
        <begin position="131"/>
        <end position="155"/>
    </location>
</feature>
<keyword evidence="10" id="KW-1185">Reference proteome</keyword>
<evidence type="ECO:0000256" key="4">
    <source>
        <dbReference type="ARBA" id="ARBA00022989"/>
    </source>
</evidence>
<evidence type="ECO:0000313" key="10">
    <source>
        <dbReference type="Proteomes" id="UP000786811"/>
    </source>
</evidence>
<comment type="caution">
    <text evidence="9">The sequence shown here is derived from an EMBL/GenBank/DDBJ whole genome shotgun (WGS) entry which is preliminary data.</text>
</comment>
<comment type="similarity">
    <text evidence="2">Belongs to the nurim family.</text>
</comment>
<dbReference type="AlphaFoldDB" id="A0A8J2HML6"/>
<dbReference type="PANTHER" id="PTHR31040:SF1">
    <property type="entry name" value="NURIM"/>
    <property type="match status" value="1"/>
</dbReference>
<feature type="transmembrane region" description="Helical" evidence="8">
    <location>
        <begin position="12"/>
        <end position="33"/>
    </location>
</feature>
<evidence type="ECO:0000256" key="2">
    <source>
        <dbReference type="ARBA" id="ARBA00010631"/>
    </source>
</evidence>
<accession>A0A8J2HML6</accession>
<comment type="subcellular location">
    <subcellularLocation>
        <location evidence="1">Nucleus inner membrane</location>
        <topology evidence="1">Multi-pass membrane protein</topology>
    </subcellularLocation>
</comment>
<feature type="transmembrane region" description="Helical" evidence="8">
    <location>
        <begin position="53"/>
        <end position="72"/>
    </location>
</feature>
<evidence type="ECO:0000256" key="1">
    <source>
        <dbReference type="ARBA" id="ARBA00004473"/>
    </source>
</evidence>
<organism evidence="9 10">
    <name type="scientific">Cotesia congregata</name>
    <name type="common">Parasitoid wasp</name>
    <name type="synonym">Apanteles congregatus</name>
    <dbReference type="NCBI Taxonomy" id="51543"/>
    <lineage>
        <taxon>Eukaryota</taxon>
        <taxon>Metazoa</taxon>
        <taxon>Ecdysozoa</taxon>
        <taxon>Arthropoda</taxon>
        <taxon>Hexapoda</taxon>
        <taxon>Insecta</taxon>
        <taxon>Pterygota</taxon>
        <taxon>Neoptera</taxon>
        <taxon>Endopterygota</taxon>
        <taxon>Hymenoptera</taxon>
        <taxon>Apocrita</taxon>
        <taxon>Ichneumonoidea</taxon>
        <taxon>Braconidae</taxon>
        <taxon>Microgastrinae</taxon>
        <taxon>Cotesia</taxon>
    </lineage>
</organism>
<evidence type="ECO:0000256" key="8">
    <source>
        <dbReference type="SAM" id="Phobius"/>
    </source>
</evidence>
<dbReference type="InterPro" id="IPR033580">
    <property type="entry name" value="Nurim-like"/>
</dbReference>